<keyword evidence="9" id="KW-0378">Hydrolase</keyword>
<dbReference type="GO" id="GO:0008270">
    <property type="term" value="F:zinc ion binding"/>
    <property type="evidence" value="ECO:0007669"/>
    <property type="project" value="InterPro"/>
</dbReference>
<proteinExistence type="inferred from homology"/>
<feature type="domain" description="Peptidase M1 membrane alanine aminopeptidase" evidence="14">
    <location>
        <begin position="237"/>
        <end position="439"/>
    </location>
</feature>
<evidence type="ECO:0000256" key="5">
    <source>
        <dbReference type="ARBA" id="ARBA00015611"/>
    </source>
</evidence>
<protein>
    <recommendedName>
        <fullName evidence="5">Aminopeptidase N</fullName>
        <ecNumber evidence="4">3.4.11.2</ecNumber>
    </recommendedName>
    <alternativeName>
        <fullName evidence="12">Alanine aminopeptidase</fullName>
    </alternativeName>
    <alternativeName>
        <fullName evidence="13">Lysyl aminopeptidase</fullName>
    </alternativeName>
</protein>
<dbReference type="GO" id="GO:0005615">
    <property type="term" value="C:extracellular space"/>
    <property type="evidence" value="ECO:0007669"/>
    <property type="project" value="TreeGrafter"/>
</dbReference>
<keyword evidence="18" id="KW-1185">Reference proteome</keyword>
<evidence type="ECO:0000256" key="11">
    <source>
        <dbReference type="ARBA" id="ARBA00023049"/>
    </source>
</evidence>
<dbReference type="EC" id="3.4.11.2" evidence="4"/>
<evidence type="ECO:0000256" key="2">
    <source>
        <dbReference type="ARBA" id="ARBA00001947"/>
    </source>
</evidence>
<dbReference type="CDD" id="cd09602">
    <property type="entry name" value="M1_APN"/>
    <property type="match status" value="1"/>
</dbReference>
<feature type="domain" description="Aminopeptidase N-like N-terminal" evidence="16">
    <location>
        <begin position="109"/>
        <end position="192"/>
    </location>
</feature>
<dbReference type="InterPro" id="IPR012778">
    <property type="entry name" value="Pept_M1_aminopeptidase"/>
</dbReference>
<comment type="cofactor">
    <cofactor evidence="2">
        <name>Zn(2+)</name>
        <dbReference type="ChEBI" id="CHEBI:29105"/>
    </cofactor>
</comment>
<evidence type="ECO:0000259" key="15">
    <source>
        <dbReference type="Pfam" id="PF11838"/>
    </source>
</evidence>
<name>A0A1M6IHQ3_9ACTN</name>
<comment type="similarity">
    <text evidence="3">Belongs to the peptidase M1 family.</text>
</comment>
<evidence type="ECO:0000256" key="4">
    <source>
        <dbReference type="ARBA" id="ARBA00012564"/>
    </source>
</evidence>
<evidence type="ECO:0000256" key="13">
    <source>
        <dbReference type="ARBA" id="ARBA00031533"/>
    </source>
</evidence>
<evidence type="ECO:0000256" key="9">
    <source>
        <dbReference type="ARBA" id="ARBA00022801"/>
    </source>
</evidence>
<accession>A0A1M6IHQ3</accession>
<keyword evidence="6 17" id="KW-0031">Aminopeptidase</keyword>
<dbReference type="Proteomes" id="UP000184512">
    <property type="component" value="Unassembled WGS sequence"/>
</dbReference>
<dbReference type="PANTHER" id="PTHR11533:SF174">
    <property type="entry name" value="PUROMYCIN-SENSITIVE AMINOPEPTIDASE-RELATED"/>
    <property type="match status" value="1"/>
</dbReference>
<dbReference type="InterPro" id="IPR045357">
    <property type="entry name" value="Aminopeptidase_N-like_N"/>
</dbReference>
<dbReference type="PRINTS" id="PR00756">
    <property type="entry name" value="ALADIPTASE"/>
</dbReference>
<sequence length="841" mass="91580">MGDMSANLTQLETAARAAAVALHGYRVDVDVRDAADPGVLTFPVVSEIELTGSEDTWVDFIGASVESVTVDGEPREVAYDGARIALTGLPGRRCVVRVQATALYSRTGEGLHRFVDPVDGETYLYTQYEPADARRVFPNLEQPDLRAPFTFSLTGPQRWWLGSNQPEASREVIADGVVRVEFEATRPLSTYITCLCAGPYRRAVDTWEGMELGLLCRRSLATYLDADELFRLTREGMAWFTTNFGPYPWGTKYDQIFVPEYNLGAMENPGLVTFTEAYLFRSPATPAQLQARANTLVHEMSHMWFGDLVTCRWWGDLWLKESFAEFMGSHVSVEANGFGDGWVNFATGRKVGAYQADSMPTTHPVVAQIDDLEAAKTNFDRITYSKGSAALTQLVHYVGLDTFLAGARRYFAAHAFGSATLQEFVAALDAETDRDLSGWIGAWLETSGHDTLRPLISTDPDGVIDRLAVERISHDGASRPHATTVGSYSLRDGRLELVARQTLVIDGDTTEVDVLVGEPRPDLVLVNDLDHTFASVALDEPGRAVLLGHIGDLEPLGRAVAWTALWTELRAGKLTAAQFVGAVLDAGETKSGLLSAVLGWALTAVTRYTPDSEVDVLGDRWRDGARRALLTAEAGSAAQLLWAKAYLKAAAFAAEDVSWLLAEGAVPGLQTSVDLTWLAWETLATQGAATDDELDAVLATDDTAAGRVARLRCWAAQPDPEVKEKAWRRAHEVGGETNDHVDALLAGFNALGQASLRAPFAGRYFESLNETWHVHPIEIAMRLVRGGFPDDHEAGASWLAANPSAPRTLRRLVLEGVYESQIAAKAKGAATRRPGLPNLGD</sequence>
<keyword evidence="10" id="KW-0862">Zinc</keyword>
<evidence type="ECO:0000313" key="18">
    <source>
        <dbReference type="Proteomes" id="UP000184512"/>
    </source>
</evidence>
<dbReference type="InterPro" id="IPR001930">
    <property type="entry name" value="Peptidase_M1"/>
</dbReference>
<dbReference type="SUPFAM" id="SSF55486">
    <property type="entry name" value="Metalloproteases ('zincins'), catalytic domain"/>
    <property type="match status" value="1"/>
</dbReference>
<organism evidence="17 18">
    <name type="scientific">Tessaracoccus bendigoensis DSM 12906</name>
    <dbReference type="NCBI Taxonomy" id="1123357"/>
    <lineage>
        <taxon>Bacteria</taxon>
        <taxon>Bacillati</taxon>
        <taxon>Actinomycetota</taxon>
        <taxon>Actinomycetes</taxon>
        <taxon>Propionibacteriales</taxon>
        <taxon>Propionibacteriaceae</taxon>
        <taxon>Tessaracoccus</taxon>
    </lineage>
</organism>
<evidence type="ECO:0000256" key="8">
    <source>
        <dbReference type="ARBA" id="ARBA00022723"/>
    </source>
</evidence>
<dbReference type="Pfam" id="PF17900">
    <property type="entry name" value="Peptidase_M1_N"/>
    <property type="match status" value="1"/>
</dbReference>
<dbReference type="AlphaFoldDB" id="A0A1M6IHQ3"/>
<dbReference type="Gene3D" id="1.10.390.10">
    <property type="entry name" value="Neutral Protease Domain 2"/>
    <property type="match status" value="1"/>
</dbReference>
<dbReference type="STRING" id="1123357.SAMN02745244_02280"/>
<dbReference type="InterPro" id="IPR042097">
    <property type="entry name" value="Aminopeptidase_N-like_N_sf"/>
</dbReference>
<evidence type="ECO:0000256" key="10">
    <source>
        <dbReference type="ARBA" id="ARBA00022833"/>
    </source>
</evidence>
<dbReference type="InterPro" id="IPR014782">
    <property type="entry name" value="Peptidase_M1_dom"/>
</dbReference>
<dbReference type="Pfam" id="PF01433">
    <property type="entry name" value="Peptidase_M1"/>
    <property type="match status" value="1"/>
</dbReference>
<dbReference type="GO" id="GO:0005737">
    <property type="term" value="C:cytoplasm"/>
    <property type="evidence" value="ECO:0007669"/>
    <property type="project" value="TreeGrafter"/>
</dbReference>
<evidence type="ECO:0000256" key="6">
    <source>
        <dbReference type="ARBA" id="ARBA00022438"/>
    </source>
</evidence>
<dbReference type="GO" id="GO:0043171">
    <property type="term" value="P:peptide catabolic process"/>
    <property type="evidence" value="ECO:0007669"/>
    <property type="project" value="TreeGrafter"/>
</dbReference>
<evidence type="ECO:0000259" key="16">
    <source>
        <dbReference type="Pfam" id="PF17900"/>
    </source>
</evidence>
<keyword evidence="11" id="KW-0482">Metalloprotease</keyword>
<dbReference type="InterPro" id="IPR027268">
    <property type="entry name" value="Peptidase_M4/M1_CTD_sf"/>
</dbReference>
<evidence type="ECO:0000313" key="17">
    <source>
        <dbReference type="EMBL" id="SHJ33896.1"/>
    </source>
</evidence>
<dbReference type="SUPFAM" id="SSF63737">
    <property type="entry name" value="Leukotriene A4 hydrolase N-terminal domain"/>
    <property type="match status" value="1"/>
</dbReference>
<comment type="catalytic activity">
    <reaction evidence="1">
        <text>Release of an N-terminal amino acid, Xaa-|-Yaa- from a peptide, amide or arylamide. Xaa is preferably Ala, but may be most amino acids including Pro (slow action). When a terminal hydrophobic residue is followed by a prolyl residue, the two may be released as an intact Xaa-Pro dipeptide.</text>
        <dbReference type="EC" id="3.4.11.2"/>
    </reaction>
</comment>
<evidence type="ECO:0000256" key="12">
    <source>
        <dbReference type="ARBA" id="ARBA00029811"/>
    </source>
</evidence>
<evidence type="ECO:0000259" key="14">
    <source>
        <dbReference type="Pfam" id="PF01433"/>
    </source>
</evidence>
<dbReference type="NCBIfam" id="TIGR02412">
    <property type="entry name" value="pepN_strep_liv"/>
    <property type="match status" value="1"/>
</dbReference>
<dbReference type="GO" id="GO:0006508">
    <property type="term" value="P:proteolysis"/>
    <property type="evidence" value="ECO:0007669"/>
    <property type="project" value="UniProtKB-KW"/>
</dbReference>
<reference evidence="17 18" key="1">
    <citation type="submission" date="2016-11" db="EMBL/GenBank/DDBJ databases">
        <authorList>
            <person name="Jaros S."/>
            <person name="Januszkiewicz K."/>
            <person name="Wedrychowicz H."/>
        </authorList>
    </citation>
    <scope>NUCLEOTIDE SEQUENCE [LARGE SCALE GENOMIC DNA]</scope>
    <source>
        <strain evidence="17 18">DSM 12906</strain>
    </source>
</reference>
<keyword evidence="7" id="KW-0645">Protease</keyword>
<dbReference type="GO" id="GO:0042277">
    <property type="term" value="F:peptide binding"/>
    <property type="evidence" value="ECO:0007669"/>
    <property type="project" value="TreeGrafter"/>
</dbReference>
<evidence type="ECO:0000256" key="3">
    <source>
        <dbReference type="ARBA" id="ARBA00010136"/>
    </source>
</evidence>
<dbReference type="GO" id="GO:0016285">
    <property type="term" value="F:alanyl aminopeptidase activity"/>
    <property type="evidence" value="ECO:0007669"/>
    <property type="project" value="UniProtKB-EC"/>
</dbReference>
<dbReference type="PANTHER" id="PTHR11533">
    <property type="entry name" value="PROTEASE M1 ZINC METALLOPROTEASE"/>
    <property type="match status" value="1"/>
</dbReference>
<dbReference type="Gene3D" id="2.60.40.1730">
    <property type="entry name" value="tricorn interacting facor f3 domain"/>
    <property type="match status" value="1"/>
</dbReference>
<dbReference type="GO" id="GO:0070006">
    <property type="term" value="F:metalloaminopeptidase activity"/>
    <property type="evidence" value="ECO:0007669"/>
    <property type="project" value="TreeGrafter"/>
</dbReference>
<keyword evidence="8" id="KW-0479">Metal-binding</keyword>
<gene>
    <name evidence="17" type="ORF">SAMN02745244_02280</name>
</gene>
<dbReference type="EMBL" id="FQZG01000041">
    <property type="protein sequence ID" value="SHJ33896.1"/>
    <property type="molecule type" value="Genomic_DNA"/>
</dbReference>
<feature type="domain" description="ERAP1-like C-terminal" evidence="15">
    <location>
        <begin position="523"/>
        <end position="815"/>
    </location>
</feature>
<evidence type="ECO:0000256" key="7">
    <source>
        <dbReference type="ARBA" id="ARBA00022670"/>
    </source>
</evidence>
<dbReference type="InterPro" id="IPR050344">
    <property type="entry name" value="Peptidase_M1_aminopeptidases"/>
</dbReference>
<dbReference type="GO" id="GO:0016020">
    <property type="term" value="C:membrane"/>
    <property type="evidence" value="ECO:0007669"/>
    <property type="project" value="TreeGrafter"/>
</dbReference>
<dbReference type="Pfam" id="PF11838">
    <property type="entry name" value="ERAP1_C"/>
    <property type="match status" value="1"/>
</dbReference>
<evidence type="ECO:0000256" key="1">
    <source>
        <dbReference type="ARBA" id="ARBA00000098"/>
    </source>
</evidence>
<dbReference type="InterPro" id="IPR024571">
    <property type="entry name" value="ERAP1-like_C_dom"/>
</dbReference>